<dbReference type="GO" id="GO:0016491">
    <property type="term" value="F:oxidoreductase activity"/>
    <property type="evidence" value="ECO:0007669"/>
    <property type="project" value="UniProtKB-KW"/>
</dbReference>
<dbReference type="SUPFAM" id="SSF81342">
    <property type="entry name" value="Transmembrane di-heme cytochromes"/>
    <property type="match status" value="1"/>
</dbReference>
<dbReference type="PROSITE" id="PS00198">
    <property type="entry name" value="4FE4S_FER_1"/>
    <property type="match status" value="2"/>
</dbReference>
<dbReference type="InterPro" id="IPR016174">
    <property type="entry name" value="Di-haem_cyt_TM"/>
</dbReference>
<dbReference type="PROSITE" id="PS51379">
    <property type="entry name" value="4FE4S_FER_2"/>
    <property type="match status" value="2"/>
</dbReference>
<evidence type="ECO:0000259" key="7">
    <source>
        <dbReference type="PROSITE" id="PS51379"/>
    </source>
</evidence>
<dbReference type="OrthoDB" id="9781785at2"/>
<dbReference type="InterPro" id="IPR017900">
    <property type="entry name" value="4Fe4S_Fe_S_CS"/>
</dbReference>
<keyword evidence="5" id="KW-0411">Iron-sulfur</keyword>
<evidence type="ECO:0000256" key="4">
    <source>
        <dbReference type="ARBA" id="ARBA00023004"/>
    </source>
</evidence>
<dbReference type="Pfam" id="PF02662">
    <property type="entry name" value="FlpD"/>
    <property type="match status" value="1"/>
</dbReference>
<dbReference type="InterPro" id="IPR003813">
    <property type="entry name" value="MvhD/FlpD"/>
</dbReference>
<dbReference type="SUPFAM" id="SSF54862">
    <property type="entry name" value="4Fe-4S ferredoxins"/>
    <property type="match status" value="1"/>
</dbReference>
<dbReference type="KEGG" id="doe:DENOEST_2984"/>
<feature type="domain" description="Cytochrome b/b6 N-terminal region profile" evidence="6">
    <location>
        <begin position="1"/>
        <end position="211"/>
    </location>
</feature>
<dbReference type="GO" id="GO:0016020">
    <property type="term" value="C:membrane"/>
    <property type="evidence" value="ECO:0007669"/>
    <property type="project" value="InterPro"/>
</dbReference>
<feature type="domain" description="4Fe-4S ferredoxin-type" evidence="7">
    <location>
        <begin position="325"/>
        <end position="355"/>
    </location>
</feature>
<dbReference type="PANTHER" id="PTHR19271:SF16">
    <property type="entry name" value="CYTOCHROME B"/>
    <property type="match status" value="1"/>
</dbReference>
<dbReference type="InterPro" id="IPR017896">
    <property type="entry name" value="4Fe4S_Fe-S-bd"/>
</dbReference>
<dbReference type="Gene3D" id="3.30.70.20">
    <property type="match status" value="1"/>
</dbReference>
<keyword evidence="4" id="KW-0408">Iron</keyword>
<keyword evidence="3" id="KW-0560">Oxidoreductase</keyword>
<protein>
    <submittedName>
        <fullName evidence="8">Cytochrome b/c1</fullName>
    </submittedName>
</protein>
<dbReference type="GO" id="GO:0009055">
    <property type="term" value="F:electron transfer activity"/>
    <property type="evidence" value="ECO:0007669"/>
    <property type="project" value="InterPro"/>
</dbReference>
<name>A0A6S6XYM3_9PROT</name>
<dbReference type="AlphaFoldDB" id="A0A6S6XYM3"/>
<dbReference type="EMBL" id="LR778301">
    <property type="protein sequence ID" value="CAB1370138.1"/>
    <property type="molecule type" value="Genomic_DNA"/>
</dbReference>
<reference evidence="8 9" key="1">
    <citation type="submission" date="2020-03" db="EMBL/GenBank/DDBJ databases">
        <authorList>
            <consortium name="Genoscope - CEA"/>
            <person name="William W."/>
        </authorList>
    </citation>
    <scope>NUCLEOTIDE SEQUENCE [LARGE SCALE GENOMIC DNA]</scope>
    <source>
        <strain evidence="9">DSM 16959</strain>
    </source>
</reference>
<dbReference type="RefSeq" id="WP_145770691.1">
    <property type="nucleotide sequence ID" value="NZ_LR778301.1"/>
</dbReference>
<dbReference type="InterPro" id="IPR005797">
    <property type="entry name" value="Cyt_b/b6_N"/>
</dbReference>
<dbReference type="GO" id="GO:0022904">
    <property type="term" value="P:respiratory electron transport chain"/>
    <property type="evidence" value="ECO:0007669"/>
    <property type="project" value="InterPro"/>
</dbReference>
<comment type="subunit">
    <text evidence="1">The main subunits of complex b-c1 are: cytochrome b, cytochrome c1 and the Rieske protein.</text>
</comment>
<sequence>MGGTHLPRHVWQRLECLFDTVFPLADNPLRQLGALALFLFWIVAGTGIYLYIVLDTGIDGVHRSIDSLSRQQWYWGGLIRSLHRYGADAFVVIMMLHLLRELMLGRFHGHRLYTWLMGIPLLWLAYASGLVGGWLVWDQRGQYSAVATAELLDVLPIFADPMARNFVSPEMMNDRFFSLLVFMHIGLPLLLVLAIWAHVHRISSVVHLPRRRLALGLGAALALLSLLFPVLSGQTADLTREPVQIGLDWFFLLLHPATEYSSPSIVWSVLLGLTLLFGLLPGLPFRRPAVVFVTPTQCSGCGLCYEDCPYGAIRMEPLPERRREMIARVDADLCASCGICVGSCPSSNPFRRATELVSGIELPQLSVAELRARVDQALSQSGSAPGLILFACERSVDPTALEGKDTFVLRLPCIGMLPPALVEYALRGAAGVLLYGCRSCEFRLGKRWTEQRLAGEREPHHRLAGDRERLCVIWLEATQQQELATAMADFRQRLAAPAGPRSSSRVSRNEVMS</sequence>
<evidence type="ECO:0000256" key="3">
    <source>
        <dbReference type="ARBA" id="ARBA00023002"/>
    </source>
</evidence>
<keyword evidence="2" id="KW-0479">Metal-binding</keyword>
<evidence type="ECO:0000259" key="6">
    <source>
        <dbReference type="PROSITE" id="PS51002"/>
    </source>
</evidence>
<dbReference type="GO" id="GO:0046872">
    <property type="term" value="F:metal ion binding"/>
    <property type="evidence" value="ECO:0007669"/>
    <property type="project" value="UniProtKB-KW"/>
</dbReference>
<dbReference type="Gene3D" id="1.20.810.10">
    <property type="entry name" value="Cytochrome Bc1 Complex, Chain C"/>
    <property type="match status" value="1"/>
</dbReference>
<proteinExistence type="predicted"/>
<feature type="domain" description="4Fe-4S ferredoxin-type" evidence="7">
    <location>
        <begin position="289"/>
        <end position="318"/>
    </location>
</feature>
<evidence type="ECO:0000256" key="1">
    <source>
        <dbReference type="ARBA" id="ARBA00011649"/>
    </source>
</evidence>
<keyword evidence="9" id="KW-1185">Reference proteome</keyword>
<dbReference type="Pfam" id="PF12838">
    <property type="entry name" value="Fer4_7"/>
    <property type="match status" value="1"/>
</dbReference>
<dbReference type="GO" id="GO:0051536">
    <property type="term" value="F:iron-sulfur cluster binding"/>
    <property type="evidence" value="ECO:0007669"/>
    <property type="project" value="UniProtKB-KW"/>
</dbReference>
<evidence type="ECO:0000256" key="2">
    <source>
        <dbReference type="ARBA" id="ARBA00022723"/>
    </source>
</evidence>
<evidence type="ECO:0000313" key="8">
    <source>
        <dbReference type="EMBL" id="CAB1370138.1"/>
    </source>
</evidence>
<organism evidence="8 9">
    <name type="scientific">Denitratisoma oestradiolicum</name>
    <dbReference type="NCBI Taxonomy" id="311182"/>
    <lineage>
        <taxon>Bacteria</taxon>
        <taxon>Pseudomonadati</taxon>
        <taxon>Pseudomonadota</taxon>
        <taxon>Betaproteobacteria</taxon>
        <taxon>Nitrosomonadales</taxon>
        <taxon>Sterolibacteriaceae</taxon>
        <taxon>Denitratisoma</taxon>
    </lineage>
</organism>
<dbReference type="PANTHER" id="PTHR19271">
    <property type="entry name" value="CYTOCHROME B"/>
    <property type="match status" value="1"/>
</dbReference>
<gene>
    <name evidence="8" type="primary">fbcH</name>
    <name evidence="8" type="ORF">DENOEST_2984</name>
</gene>
<evidence type="ECO:0000256" key="5">
    <source>
        <dbReference type="ARBA" id="ARBA00023014"/>
    </source>
</evidence>
<evidence type="ECO:0000313" key="9">
    <source>
        <dbReference type="Proteomes" id="UP000515733"/>
    </source>
</evidence>
<dbReference type="InterPro" id="IPR027387">
    <property type="entry name" value="Cytb/b6-like_sf"/>
</dbReference>
<dbReference type="Proteomes" id="UP000515733">
    <property type="component" value="Chromosome"/>
</dbReference>
<dbReference type="Pfam" id="PF00033">
    <property type="entry name" value="Cytochrome_B"/>
    <property type="match status" value="1"/>
</dbReference>
<accession>A0A6S6XYM3</accession>
<dbReference type="PROSITE" id="PS51002">
    <property type="entry name" value="CYTB_NTER"/>
    <property type="match status" value="1"/>
</dbReference>